<evidence type="ECO:0000259" key="1">
    <source>
        <dbReference type="Pfam" id="PF04453"/>
    </source>
</evidence>
<gene>
    <name evidence="2" type="ORF">B2A_06203</name>
</gene>
<dbReference type="EMBL" id="AUZZ01004367">
    <property type="protein sequence ID" value="EQD53911.1"/>
    <property type="molecule type" value="Genomic_DNA"/>
</dbReference>
<organism evidence="2">
    <name type="scientific">mine drainage metagenome</name>
    <dbReference type="NCBI Taxonomy" id="410659"/>
    <lineage>
        <taxon>unclassified sequences</taxon>
        <taxon>metagenomes</taxon>
        <taxon>ecological metagenomes</taxon>
    </lineage>
</organism>
<dbReference type="Pfam" id="PF04453">
    <property type="entry name" value="LptD"/>
    <property type="match status" value="1"/>
</dbReference>
<dbReference type="AlphaFoldDB" id="T1A028"/>
<feature type="non-terminal residue" evidence="2">
    <location>
        <position position="1"/>
    </location>
</feature>
<reference evidence="2" key="1">
    <citation type="submission" date="2013-08" db="EMBL/GenBank/DDBJ databases">
        <authorList>
            <person name="Mendez C."/>
            <person name="Richter M."/>
            <person name="Ferrer M."/>
            <person name="Sanchez J."/>
        </authorList>
    </citation>
    <scope>NUCLEOTIDE SEQUENCE</scope>
</reference>
<feature type="domain" description="LptD C-terminal" evidence="1">
    <location>
        <begin position="9"/>
        <end position="78"/>
    </location>
</feature>
<evidence type="ECO:0000313" key="2">
    <source>
        <dbReference type="EMBL" id="EQD53911.1"/>
    </source>
</evidence>
<dbReference type="GO" id="GO:0019867">
    <property type="term" value="C:outer membrane"/>
    <property type="evidence" value="ECO:0007669"/>
    <property type="project" value="InterPro"/>
</dbReference>
<proteinExistence type="predicted"/>
<accession>T1A028</accession>
<dbReference type="GO" id="GO:0061024">
    <property type="term" value="P:membrane organization"/>
    <property type="evidence" value="ECO:0007669"/>
    <property type="project" value="InterPro"/>
</dbReference>
<protein>
    <submittedName>
        <fullName evidence="2">Organic solvent tolerance protein</fullName>
    </submittedName>
</protein>
<reference evidence="2" key="2">
    <citation type="journal article" date="2014" name="ISME J.">
        <title>Microbial stratification in low pH oxic and suboxic macroscopic growths along an acid mine drainage.</title>
        <authorList>
            <person name="Mendez-Garcia C."/>
            <person name="Mesa V."/>
            <person name="Sprenger R.R."/>
            <person name="Richter M."/>
            <person name="Diez M.S."/>
            <person name="Solano J."/>
            <person name="Bargiela R."/>
            <person name="Golyshina O.V."/>
            <person name="Manteca A."/>
            <person name="Ramos J.L."/>
            <person name="Gallego J.R."/>
            <person name="Llorente I."/>
            <person name="Martins Dos Santos V.A."/>
            <person name="Jensen O.N."/>
            <person name="Pelaez A.I."/>
            <person name="Sanchez J."/>
            <person name="Ferrer M."/>
        </authorList>
    </citation>
    <scope>NUCLEOTIDE SEQUENCE</scope>
</reference>
<feature type="non-terminal residue" evidence="2">
    <location>
        <position position="164"/>
    </location>
</feature>
<name>T1A028_9ZZZZ</name>
<sequence length="164" mass="18557">EYQIWGPGTGLGGNISDIVGRAYFQPSDWFDLTYRFRLNHDTMATDFNDTTIGIGPDYFRVTLGYIYSNIDPFYYYNQLPSPTLPPGTPIYQGLNFPRNEVLLGAQTKFGNWRLGGYVQENMALNEPVAYGLNGGYEDDCTIVAFNYFDLFTNYNGVSNVKALM</sequence>
<comment type="caution">
    <text evidence="2">The sequence shown here is derived from an EMBL/GenBank/DDBJ whole genome shotgun (WGS) entry which is preliminary data.</text>
</comment>
<dbReference type="InterPro" id="IPR007543">
    <property type="entry name" value="LptD_C"/>
</dbReference>